<dbReference type="Proteomes" id="UP001472677">
    <property type="component" value="Unassembled WGS sequence"/>
</dbReference>
<sequence length="258" mass="30272">MTNISLAIMVSGESCRKLIDFTNEDTRSCLDKLLTPREGLRVKIPRVNKAQLVEYKDELKRVREVTEVALSCLSHMERRIVEKPVGRKGRMRPRKNISSSLWVETKLKVIMNMMVIRVWYTDSFTYAFFRFVGRASDVSVMWGTGQFQQTGWYLAIENGISRTFVLQVYTRRVGWRSRTCFGANWRMWVVVDICQYMWWAISIGVASSERPCYFIAVREWLDRWKNLVVRTLPRGFSDHSPLLLIGDNVDRARVCFDF</sequence>
<protein>
    <submittedName>
        <fullName evidence="1">Uncharacterized protein</fullName>
    </submittedName>
</protein>
<comment type="caution">
    <text evidence="1">The sequence shown here is derived from an EMBL/GenBank/DDBJ whole genome shotgun (WGS) entry which is preliminary data.</text>
</comment>
<reference evidence="1 2" key="1">
    <citation type="journal article" date="2024" name="G3 (Bethesda)">
        <title>Genome assembly of Hibiscus sabdariffa L. provides insights into metabolisms of medicinal natural products.</title>
        <authorList>
            <person name="Kim T."/>
        </authorList>
    </citation>
    <scope>NUCLEOTIDE SEQUENCE [LARGE SCALE GENOMIC DNA]</scope>
    <source>
        <strain evidence="1">TK-2024</strain>
        <tissue evidence="1">Old leaves</tissue>
    </source>
</reference>
<keyword evidence="2" id="KW-1185">Reference proteome</keyword>
<evidence type="ECO:0000313" key="1">
    <source>
        <dbReference type="EMBL" id="KAK8554089.1"/>
    </source>
</evidence>
<dbReference type="EMBL" id="JBBPBM010000019">
    <property type="protein sequence ID" value="KAK8554089.1"/>
    <property type="molecule type" value="Genomic_DNA"/>
</dbReference>
<name>A0ABR2E882_9ROSI</name>
<evidence type="ECO:0000313" key="2">
    <source>
        <dbReference type="Proteomes" id="UP001472677"/>
    </source>
</evidence>
<accession>A0ABR2E882</accession>
<proteinExistence type="predicted"/>
<organism evidence="1 2">
    <name type="scientific">Hibiscus sabdariffa</name>
    <name type="common">roselle</name>
    <dbReference type="NCBI Taxonomy" id="183260"/>
    <lineage>
        <taxon>Eukaryota</taxon>
        <taxon>Viridiplantae</taxon>
        <taxon>Streptophyta</taxon>
        <taxon>Embryophyta</taxon>
        <taxon>Tracheophyta</taxon>
        <taxon>Spermatophyta</taxon>
        <taxon>Magnoliopsida</taxon>
        <taxon>eudicotyledons</taxon>
        <taxon>Gunneridae</taxon>
        <taxon>Pentapetalae</taxon>
        <taxon>rosids</taxon>
        <taxon>malvids</taxon>
        <taxon>Malvales</taxon>
        <taxon>Malvaceae</taxon>
        <taxon>Malvoideae</taxon>
        <taxon>Hibiscus</taxon>
    </lineage>
</organism>
<gene>
    <name evidence="1" type="ORF">V6N12_031067</name>
</gene>